<protein>
    <submittedName>
        <fullName evidence="1">Uncharacterized protein</fullName>
    </submittedName>
</protein>
<proteinExistence type="predicted"/>
<dbReference type="RefSeq" id="WP_198746497.1">
    <property type="nucleotide sequence ID" value="NZ_JAEHTE010000002.1"/>
</dbReference>
<dbReference type="Proteomes" id="UP000637061">
    <property type="component" value="Unassembled WGS sequence"/>
</dbReference>
<dbReference type="AlphaFoldDB" id="A0A8I1ECQ9"/>
<name>A0A8I1ECQ9_PSEPU</name>
<gene>
    <name evidence="1" type="ORF">JEU22_03025</name>
</gene>
<evidence type="ECO:0000313" key="1">
    <source>
        <dbReference type="EMBL" id="MBI6882873.1"/>
    </source>
</evidence>
<reference evidence="1" key="1">
    <citation type="submission" date="2020-12" db="EMBL/GenBank/DDBJ databases">
        <title>Enhanced detection system for hospital associated transmission using whole genome sequencing surveillance.</title>
        <authorList>
            <person name="Harrison L.H."/>
            <person name="Van Tyne D."/>
            <person name="Marsh J.W."/>
            <person name="Griffith M.P."/>
            <person name="Snyder D.J."/>
            <person name="Cooper V.S."/>
            <person name="Mustapha M."/>
        </authorList>
    </citation>
    <scope>NUCLEOTIDE SEQUENCE</scope>
    <source>
        <strain evidence="1">PSB00042</strain>
    </source>
</reference>
<organism evidence="1 2">
    <name type="scientific">Pseudomonas putida</name>
    <name type="common">Arthrobacter siderocapsulatus</name>
    <dbReference type="NCBI Taxonomy" id="303"/>
    <lineage>
        <taxon>Bacteria</taxon>
        <taxon>Pseudomonadati</taxon>
        <taxon>Pseudomonadota</taxon>
        <taxon>Gammaproteobacteria</taxon>
        <taxon>Pseudomonadales</taxon>
        <taxon>Pseudomonadaceae</taxon>
        <taxon>Pseudomonas</taxon>
    </lineage>
</organism>
<accession>A0A8I1ECQ9</accession>
<comment type="caution">
    <text evidence="1">The sequence shown here is derived from an EMBL/GenBank/DDBJ whole genome shotgun (WGS) entry which is preliminary data.</text>
</comment>
<dbReference type="EMBL" id="JAEHTE010000002">
    <property type="protein sequence ID" value="MBI6882873.1"/>
    <property type="molecule type" value="Genomic_DNA"/>
</dbReference>
<evidence type="ECO:0000313" key="2">
    <source>
        <dbReference type="Proteomes" id="UP000637061"/>
    </source>
</evidence>
<sequence length="166" mass="18421">MVLSTEKMINTWVEFGEKASAVAPGFTRQYLHDFSQKLRAFNDDPSNKDSRPYFFIHRMKDTVSPVEESDLDLLLLKAQEKGIDGLFEKVRHEDGAVVLYFGHQAVEFATSLCSDHGFGYANLGVNGLCVPGFAFRGLTSASAEQVKSSIVDAKVYLMTSVVTENE</sequence>